<proteinExistence type="predicted"/>
<protein>
    <submittedName>
        <fullName evidence="1">Uncharacterized protein</fullName>
    </submittedName>
</protein>
<accession>A0A5J4UID6</accession>
<dbReference type="EMBL" id="SNRW01015401">
    <property type="protein sequence ID" value="KAA6370418.1"/>
    <property type="molecule type" value="Genomic_DNA"/>
</dbReference>
<evidence type="ECO:0000313" key="1">
    <source>
        <dbReference type="EMBL" id="KAA6370418.1"/>
    </source>
</evidence>
<organism evidence="1 2">
    <name type="scientific">Streblomastix strix</name>
    <dbReference type="NCBI Taxonomy" id="222440"/>
    <lineage>
        <taxon>Eukaryota</taxon>
        <taxon>Metamonada</taxon>
        <taxon>Preaxostyla</taxon>
        <taxon>Oxymonadida</taxon>
        <taxon>Streblomastigidae</taxon>
        <taxon>Streblomastix</taxon>
    </lineage>
</organism>
<evidence type="ECO:0000313" key="2">
    <source>
        <dbReference type="Proteomes" id="UP000324800"/>
    </source>
</evidence>
<sequence length="110" mass="12825">MGLQLQLSYQAMLGQELCVEQIPEGSYLYDYCMLHSNVIRYLLSEINGYLNFFYILISANSLKFLLYFSNECYVFVKSKLSTFFIYQRMQIPSKSQSVFTCKGLCNISND</sequence>
<gene>
    <name evidence="1" type="ORF">EZS28_034055</name>
</gene>
<dbReference type="Proteomes" id="UP000324800">
    <property type="component" value="Unassembled WGS sequence"/>
</dbReference>
<comment type="caution">
    <text evidence="1">The sequence shown here is derived from an EMBL/GenBank/DDBJ whole genome shotgun (WGS) entry which is preliminary data.</text>
</comment>
<dbReference type="AlphaFoldDB" id="A0A5J4UID6"/>
<reference evidence="1 2" key="1">
    <citation type="submission" date="2019-03" db="EMBL/GenBank/DDBJ databases">
        <title>Single cell metagenomics reveals metabolic interactions within the superorganism composed of flagellate Streblomastix strix and complex community of Bacteroidetes bacteria on its surface.</title>
        <authorList>
            <person name="Treitli S.C."/>
            <person name="Kolisko M."/>
            <person name="Husnik F."/>
            <person name="Keeling P."/>
            <person name="Hampl V."/>
        </authorList>
    </citation>
    <scope>NUCLEOTIDE SEQUENCE [LARGE SCALE GENOMIC DNA]</scope>
    <source>
        <strain evidence="1">ST1C</strain>
    </source>
</reference>
<name>A0A5J4UID6_9EUKA</name>